<sequence>MRVDDGTYAGALVPCIIKGKKHNGRYHVRIATTPLSHDITNIASRYLAKLEQPKYDETLQAFKANSEAAQLVEKLEKEAQLRTRNEAVDRKYNTSGVQKYVMGLKAQMYKEMEDEAKEIGCSEGFVLKRGSARGVDRMPKAAEADNSEICAKSCKATAGCMAFEWSPSRKTCVPVKAPEPFFSKVLKDFVFCAGAAK</sequence>
<dbReference type="InterPro" id="IPR003609">
    <property type="entry name" value="Pan_app"/>
</dbReference>
<dbReference type="AlphaFoldDB" id="A0A7S2AGE1"/>
<feature type="domain" description="Apple" evidence="1">
    <location>
        <begin position="137"/>
        <end position="173"/>
    </location>
</feature>
<organism evidence="2">
    <name type="scientific">Alexandrium andersonii</name>
    <dbReference type="NCBI Taxonomy" id="327968"/>
    <lineage>
        <taxon>Eukaryota</taxon>
        <taxon>Sar</taxon>
        <taxon>Alveolata</taxon>
        <taxon>Dinophyceae</taxon>
        <taxon>Gonyaulacales</taxon>
        <taxon>Pyrocystaceae</taxon>
        <taxon>Alexandrium</taxon>
    </lineage>
</organism>
<proteinExistence type="predicted"/>
<reference evidence="2" key="1">
    <citation type="submission" date="2021-01" db="EMBL/GenBank/DDBJ databases">
        <authorList>
            <person name="Corre E."/>
            <person name="Pelletier E."/>
            <person name="Niang G."/>
            <person name="Scheremetjew M."/>
            <person name="Finn R."/>
            <person name="Kale V."/>
            <person name="Holt S."/>
            <person name="Cochrane G."/>
            <person name="Meng A."/>
            <person name="Brown T."/>
            <person name="Cohen L."/>
        </authorList>
    </citation>
    <scope>NUCLEOTIDE SEQUENCE</scope>
    <source>
        <strain evidence="2">CCMP2222</strain>
    </source>
</reference>
<protein>
    <recommendedName>
        <fullName evidence="1">Apple domain-containing protein</fullName>
    </recommendedName>
</protein>
<accession>A0A7S2AGE1</accession>
<dbReference type="Pfam" id="PF00024">
    <property type="entry name" value="PAN_1"/>
    <property type="match status" value="1"/>
</dbReference>
<evidence type="ECO:0000259" key="1">
    <source>
        <dbReference type="Pfam" id="PF00024"/>
    </source>
</evidence>
<gene>
    <name evidence="2" type="ORF">AAND1436_LOCUS3179</name>
</gene>
<dbReference type="Gene3D" id="3.50.4.10">
    <property type="entry name" value="Hepatocyte Growth Factor"/>
    <property type="match status" value="1"/>
</dbReference>
<name>A0A7S2AGE1_9DINO</name>
<dbReference type="EMBL" id="HBGQ01006272">
    <property type="protein sequence ID" value="CAD9367086.1"/>
    <property type="molecule type" value="Transcribed_RNA"/>
</dbReference>
<evidence type="ECO:0000313" key="2">
    <source>
        <dbReference type="EMBL" id="CAD9367086.1"/>
    </source>
</evidence>